<name>A0A4V1ISV7_9FUNG</name>
<evidence type="ECO:0000256" key="1">
    <source>
        <dbReference type="SAM" id="MobiDB-lite"/>
    </source>
</evidence>
<sequence length="505" mass="56103">HAPVAVAPAVAPALAAPASAPAPVPASAPASVPAIAPAPAPAAAAAKASTAPLAAHAEANAEATAEANAKANGETGETKPQWGDGYLGGFRDAAELPVDQDLFKITDTFSGKGPTTMIRDDYFNDTISWVVEATIRYQLNAVQAQQLICYAYARSAMMLHSVIRLLVYDAMTAERASDVNDQLLEAQLGNGHRFFTCSRNRVTVPCPKQRPTEPDDQVLHWEIISRPAFDIFIAEKVPQMPVGLLDYSDTFFDKRGKIICVTEKRENKPCNYVNRWYGFAQTNTWQPTNYFTPERIEKYKTYLHSEAKKSIKILQYTNEGLTHFRCDPMPCPNNPDHPPPWDVHWEVIDKKAFKRFLNATTQLSMPAQVKFVERTVTLNSCLITQYEDEEKKPDKRIQTYVGSGCKRNYQWTGDAALVVNEAWPQPPDRTIAEYVDQSSKQIPRLYEATYNASATYEDMTEIIRSAAVVLAVANNTLWAISQYEETIVAQEKAEQEARQAAAHSI</sequence>
<feature type="non-terminal residue" evidence="2">
    <location>
        <position position="1"/>
    </location>
</feature>
<feature type="non-terminal residue" evidence="2">
    <location>
        <position position="505"/>
    </location>
</feature>
<evidence type="ECO:0000313" key="2">
    <source>
        <dbReference type="EMBL" id="RKO94897.1"/>
    </source>
</evidence>
<dbReference type="AlphaFoldDB" id="A0A4V1ISV7"/>
<organism evidence="2 3">
    <name type="scientific">Caulochytrium protostelioides</name>
    <dbReference type="NCBI Taxonomy" id="1555241"/>
    <lineage>
        <taxon>Eukaryota</taxon>
        <taxon>Fungi</taxon>
        <taxon>Fungi incertae sedis</taxon>
        <taxon>Chytridiomycota</taxon>
        <taxon>Chytridiomycota incertae sedis</taxon>
        <taxon>Chytridiomycetes</taxon>
        <taxon>Caulochytriales</taxon>
        <taxon>Caulochytriaceae</taxon>
        <taxon>Caulochytrium</taxon>
    </lineage>
</organism>
<feature type="region of interest" description="Disordered" evidence="1">
    <location>
        <begin position="56"/>
        <end position="84"/>
    </location>
</feature>
<gene>
    <name evidence="2" type="ORF">CAUPRSCDRAFT_13274</name>
</gene>
<dbReference type="Proteomes" id="UP000268535">
    <property type="component" value="Unassembled WGS sequence"/>
</dbReference>
<feature type="compositionally biased region" description="Low complexity" evidence="1">
    <location>
        <begin position="56"/>
        <end position="75"/>
    </location>
</feature>
<dbReference type="EMBL" id="ML014018">
    <property type="protein sequence ID" value="RKO94897.1"/>
    <property type="molecule type" value="Genomic_DNA"/>
</dbReference>
<accession>A0A4V1ISV7</accession>
<evidence type="ECO:0000313" key="3">
    <source>
        <dbReference type="Proteomes" id="UP000268535"/>
    </source>
</evidence>
<protein>
    <submittedName>
        <fullName evidence="2">Uncharacterized protein</fullName>
    </submittedName>
</protein>
<reference evidence="3" key="1">
    <citation type="journal article" date="2018" name="Nat. Microbiol.">
        <title>Leveraging single-cell genomics to expand the fungal tree of life.</title>
        <authorList>
            <person name="Ahrendt S.R."/>
            <person name="Quandt C.A."/>
            <person name="Ciobanu D."/>
            <person name="Clum A."/>
            <person name="Salamov A."/>
            <person name="Andreopoulos B."/>
            <person name="Cheng J.F."/>
            <person name="Woyke T."/>
            <person name="Pelin A."/>
            <person name="Henrissat B."/>
            <person name="Reynolds N.K."/>
            <person name="Benny G.L."/>
            <person name="Smith M.E."/>
            <person name="James T.Y."/>
            <person name="Grigoriev I.V."/>
        </authorList>
    </citation>
    <scope>NUCLEOTIDE SEQUENCE [LARGE SCALE GENOMIC DNA]</scope>
    <source>
        <strain evidence="3">ATCC 52028</strain>
    </source>
</reference>
<proteinExistence type="predicted"/>